<evidence type="ECO:0000313" key="3">
    <source>
        <dbReference type="Proteomes" id="UP000000378"/>
    </source>
</evidence>
<feature type="domain" description="SGNH hydrolase-type esterase" evidence="1">
    <location>
        <begin position="6"/>
        <end position="167"/>
    </location>
</feature>
<dbReference type="PANTHER" id="PTHR30383:SF5">
    <property type="entry name" value="SGNH HYDROLASE-TYPE ESTERASE DOMAIN-CONTAINING PROTEIN"/>
    <property type="match status" value="1"/>
</dbReference>
<dbReference type="Gene3D" id="3.40.50.1110">
    <property type="entry name" value="SGNH hydrolase"/>
    <property type="match status" value="1"/>
</dbReference>
<name>D7CMJ9_SYNLT</name>
<dbReference type="OrthoDB" id="9777593at2"/>
<evidence type="ECO:0000313" key="2">
    <source>
        <dbReference type="EMBL" id="ADI01934.1"/>
    </source>
</evidence>
<gene>
    <name evidence="2" type="ordered locus">Slip_1161</name>
</gene>
<dbReference type="InterPro" id="IPR036514">
    <property type="entry name" value="SGNH_hydro_sf"/>
</dbReference>
<dbReference type="InterPro" id="IPR051532">
    <property type="entry name" value="Ester_Hydrolysis_Enzymes"/>
</dbReference>
<protein>
    <submittedName>
        <fullName evidence="2">Lipolytic protein G-D-S-L family</fullName>
    </submittedName>
</protein>
<dbReference type="AlphaFoldDB" id="D7CMJ9"/>
<dbReference type="GO" id="GO:0004622">
    <property type="term" value="F:phosphatidylcholine lysophospholipase activity"/>
    <property type="evidence" value="ECO:0007669"/>
    <property type="project" value="TreeGrafter"/>
</dbReference>
<proteinExistence type="predicted"/>
<dbReference type="Pfam" id="PF13472">
    <property type="entry name" value="Lipase_GDSL_2"/>
    <property type="match status" value="1"/>
</dbReference>
<dbReference type="RefSeq" id="WP_013175336.1">
    <property type="nucleotide sequence ID" value="NC_014220.1"/>
</dbReference>
<sequence>MKRIVCLGDSLTYGFPYGPRTSWTTYLAEITGYEVINEGINGNTTGDMLRRFERSVLAHRPTHVVIMGGTNDVVWRESHDRIVDNLKRMVELAEANGIKPVLGLPIPIDDEEMERRLVRLREWIKAHAQAKNLPIIDFYSAFIDGNGNVIDSYFLDGAHPSRQGYEAMGRAIDPRVFDQGV</sequence>
<dbReference type="Proteomes" id="UP000000378">
    <property type="component" value="Chromosome"/>
</dbReference>
<dbReference type="InterPro" id="IPR013830">
    <property type="entry name" value="SGNH_hydro"/>
</dbReference>
<dbReference type="eggNOG" id="COG2755">
    <property type="taxonomic scope" value="Bacteria"/>
</dbReference>
<accession>D7CMJ9</accession>
<dbReference type="STRING" id="643648.Slip_1161"/>
<keyword evidence="3" id="KW-1185">Reference proteome</keyword>
<organism evidence="2 3">
    <name type="scientific">Syntrophothermus lipocalidus (strain DSM 12680 / TGB-C1)</name>
    <dbReference type="NCBI Taxonomy" id="643648"/>
    <lineage>
        <taxon>Bacteria</taxon>
        <taxon>Bacillati</taxon>
        <taxon>Bacillota</taxon>
        <taxon>Clostridia</taxon>
        <taxon>Eubacteriales</taxon>
        <taxon>Syntrophomonadaceae</taxon>
        <taxon>Syntrophothermus</taxon>
    </lineage>
</organism>
<dbReference type="EMBL" id="CP002048">
    <property type="protein sequence ID" value="ADI01934.1"/>
    <property type="molecule type" value="Genomic_DNA"/>
</dbReference>
<dbReference type="CDD" id="cd04501">
    <property type="entry name" value="SGNH_hydrolase_like_4"/>
    <property type="match status" value="1"/>
</dbReference>
<evidence type="ECO:0000259" key="1">
    <source>
        <dbReference type="Pfam" id="PF13472"/>
    </source>
</evidence>
<reference evidence="2 3" key="2">
    <citation type="journal article" date="2010" name="Stand. Genomic Sci.">
        <title>Complete genome sequence of Syntrophothermus lipocalidus type strain (TGB-C1).</title>
        <authorList>
            <person name="Djao O.D."/>
            <person name="Zhang X."/>
            <person name="Lucas S."/>
            <person name="Lapidus A."/>
            <person name="Del Rio T.G."/>
            <person name="Nolan M."/>
            <person name="Tice H."/>
            <person name="Cheng J.F."/>
            <person name="Han C."/>
            <person name="Tapia R."/>
            <person name="Goodwin L."/>
            <person name="Pitluck S."/>
            <person name="Liolios K."/>
            <person name="Ivanova N."/>
            <person name="Mavromatis K."/>
            <person name="Mikhailova N."/>
            <person name="Ovchinnikova G."/>
            <person name="Pati A."/>
            <person name="Brambilla E."/>
            <person name="Chen A."/>
            <person name="Palaniappan K."/>
            <person name="Land M."/>
            <person name="Hauser L."/>
            <person name="Chang Y.J."/>
            <person name="Jeffries C.D."/>
            <person name="Rohde M."/>
            <person name="Sikorski J."/>
            <person name="Spring S."/>
            <person name="Goker M."/>
            <person name="Detter J.C."/>
            <person name="Woyke T."/>
            <person name="Bristow J."/>
            <person name="Eisen J.A."/>
            <person name="Markowitz V."/>
            <person name="Hugenholtz P."/>
            <person name="Kyrpides N.C."/>
            <person name="Klenk H.P."/>
        </authorList>
    </citation>
    <scope>NUCLEOTIDE SEQUENCE [LARGE SCALE GENOMIC DNA]</scope>
    <source>
        <strain evidence="3">DSM 12680 / TGB-C1</strain>
    </source>
</reference>
<dbReference type="KEGG" id="slp:Slip_1161"/>
<reference evidence="3" key="1">
    <citation type="journal article" date="2010" name="Stand. Genomic Sci.">
        <title>Complete genome sequence of Syntrophothermus lipocalidus type strain (TGB-C1T).</title>
        <authorList>
            <consortium name="US DOE Joint Genome Institute (JGI-PGF)"/>
            <person name="Djao O."/>
            <person name="Zhang X."/>
            <person name="Lucas S."/>
            <person name="Lapidus A."/>
            <person name="Glavina Del Rio T."/>
            <person name="Nolan M."/>
            <person name="Tice H."/>
            <person name="Cheng J."/>
            <person name="Han C."/>
            <person name="Tapia R."/>
            <person name="Goodwin L."/>
            <person name="Pitluck S."/>
            <person name="Liolios K."/>
            <person name="Ivanova N."/>
            <person name="Mavromatis K."/>
            <person name="Mikhailova N."/>
            <person name="Ovchinnikova G."/>
            <person name="Pati A."/>
            <person name="Brambilla E."/>
            <person name="Chen A."/>
            <person name="Palaniappan K."/>
            <person name="Land M."/>
            <person name="Hauser L."/>
            <person name="Chang Y."/>
            <person name="Jeffries C."/>
            <person name="Rohde M."/>
            <person name="Sikorski J."/>
            <person name="Spring S."/>
            <person name="Goker M."/>
            <person name="Detter J."/>
            <person name="Woyke T."/>
            <person name="Bristow J."/>
            <person name="Eisen J."/>
            <person name="Markowitz V."/>
            <person name="Hugenholtz P."/>
            <person name="Kyrpides N."/>
            <person name="Klenk H."/>
        </authorList>
    </citation>
    <scope>NUCLEOTIDE SEQUENCE [LARGE SCALE GENOMIC DNA]</scope>
    <source>
        <strain evidence="3">DSM 12680 / TGB-C1</strain>
    </source>
</reference>
<dbReference type="SUPFAM" id="SSF52266">
    <property type="entry name" value="SGNH hydrolase"/>
    <property type="match status" value="1"/>
</dbReference>
<dbReference type="HOGENOM" id="CLU_051989_9_0_9"/>
<dbReference type="PANTHER" id="PTHR30383">
    <property type="entry name" value="THIOESTERASE 1/PROTEASE 1/LYSOPHOSPHOLIPASE L1"/>
    <property type="match status" value="1"/>
</dbReference>